<evidence type="ECO:0000259" key="4">
    <source>
        <dbReference type="SMART" id="SM00867"/>
    </source>
</evidence>
<evidence type="ECO:0000256" key="1">
    <source>
        <dbReference type="ARBA" id="ARBA00008812"/>
    </source>
</evidence>
<feature type="chain" id="PRO_5032522691" evidence="3">
    <location>
        <begin position="26"/>
        <end position="242"/>
    </location>
</feature>
<evidence type="ECO:0000313" key="6">
    <source>
        <dbReference type="Proteomes" id="UP000553776"/>
    </source>
</evidence>
<dbReference type="SUPFAM" id="SSF101874">
    <property type="entry name" value="YceI-like"/>
    <property type="match status" value="1"/>
</dbReference>
<dbReference type="InterPro" id="IPR007372">
    <property type="entry name" value="Lipid/polyisoprenoid-bd_YceI"/>
</dbReference>
<dbReference type="AlphaFoldDB" id="A0A841TUG9"/>
<evidence type="ECO:0000256" key="2">
    <source>
        <dbReference type="SAM" id="MobiDB-lite"/>
    </source>
</evidence>
<comment type="similarity">
    <text evidence="1">Belongs to the UPF0312 family.</text>
</comment>
<dbReference type="Proteomes" id="UP000553776">
    <property type="component" value="Unassembled WGS sequence"/>
</dbReference>
<proteinExistence type="inferred from homology"/>
<keyword evidence="6" id="KW-1185">Reference proteome</keyword>
<feature type="region of interest" description="Disordered" evidence="2">
    <location>
        <begin position="48"/>
        <end position="68"/>
    </location>
</feature>
<dbReference type="InterPro" id="IPR036761">
    <property type="entry name" value="TTHA0802/YceI-like_sf"/>
</dbReference>
<organism evidence="5 6">
    <name type="scientific">Cohnella xylanilytica</name>
    <dbReference type="NCBI Taxonomy" id="557555"/>
    <lineage>
        <taxon>Bacteria</taxon>
        <taxon>Bacillati</taxon>
        <taxon>Bacillota</taxon>
        <taxon>Bacilli</taxon>
        <taxon>Bacillales</taxon>
        <taxon>Paenibacillaceae</taxon>
        <taxon>Cohnella</taxon>
    </lineage>
</organism>
<dbReference type="SMART" id="SM00867">
    <property type="entry name" value="YceI"/>
    <property type="match status" value="1"/>
</dbReference>
<dbReference type="RefSeq" id="WP_185133830.1">
    <property type="nucleotide sequence ID" value="NZ_JACJVR010000002.1"/>
</dbReference>
<feature type="domain" description="Lipid/polyisoprenoid-binding YceI-like" evidence="4">
    <location>
        <begin position="76"/>
        <end position="239"/>
    </location>
</feature>
<name>A0A841TUG9_9BACL</name>
<sequence length="242" mass="25582">MKRKTKIWLIAGAAVVAVAVTGAFAFSDSYLGNNIDIEEVLPAAAATASPAASGGSPSASPEAAGESVAGEQLNGNWSIADSSKVYFSVTTSRETVNFVDEAVSGSWTVDVDDPSKMQAEGRIEMASVDSGNGQRDGHVKGEEFFNVAEFPQAAFKASSIEGLPQEWTEGQTYDFKIAGALTVRGIEKEVEFASRSAYQDGQLLLSGTTTVTFADFGMKNPHNVVLDTENDIGVRLELVLTK</sequence>
<accession>A0A841TUG9</accession>
<dbReference type="PANTHER" id="PTHR34406:SF1">
    <property type="entry name" value="PROTEIN YCEI"/>
    <property type="match status" value="1"/>
</dbReference>
<reference evidence="5 6" key="1">
    <citation type="submission" date="2020-08" db="EMBL/GenBank/DDBJ databases">
        <title>Cohnella phylogeny.</title>
        <authorList>
            <person name="Dunlap C."/>
        </authorList>
    </citation>
    <scope>NUCLEOTIDE SEQUENCE [LARGE SCALE GENOMIC DNA]</scope>
    <source>
        <strain evidence="5 6">DSM 25239</strain>
    </source>
</reference>
<dbReference type="Gene3D" id="2.40.128.110">
    <property type="entry name" value="Lipid/polyisoprenoid-binding, YceI-like"/>
    <property type="match status" value="1"/>
</dbReference>
<dbReference type="PANTHER" id="PTHR34406">
    <property type="entry name" value="PROTEIN YCEI"/>
    <property type="match status" value="1"/>
</dbReference>
<evidence type="ECO:0000313" key="5">
    <source>
        <dbReference type="EMBL" id="MBB6689793.1"/>
    </source>
</evidence>
<protein>
    <submittedName>
        <fullName evidence="5">YceI family protein</fullName>
    </submittedName>
</protein>
<comment type="caution">
    <text evidence="5">The sequence shown here is derived from an EMBL/GenBank/DDBJ whole genome shotgun (WGS) entry which is preliminary data.</text>
</comment>
<keyword evidence="3" id="KW-0732">Signal</keyword>
<evidence type="ECO:0000256" key="3">
    <source>
        <dbReference type="SAM" id="SignalP"/>
    </source>
</evidence>
<dbReference type="Pfam" id="PF04264">
    <property type="entry name" value="YceI"/>
    <property type="match status" value="1"/>
</dbReference>
<dbReference type="EMBL" id="JACJVR010000002">
    <property type="protein sequence ID" value="MBB6689793.1"/>
    <property type="molecule type" value="Genomic_DNA"/>
</dbReference>
<gene>
    <name evidence="5" type="ORF">H7B90_00110</name>
</gene>
<feature type="signal peptide" evidence="3">
    <location>
        <begin position="1"/>
        <end position="25"/>
    </location>
</feature>